<dbReference type="EC" id="5.2.1.8" evidence="5"/>
<evidence type="ECO:0000259" key="7">
    <source>
        <dbReference type="PROSITE" id="PS50059"/>
    </source>
</evidence>
<feature type="signal peptide" evidence="6">
    <location>
        <begin position="1"/>
        <end position="22"/>
    </location>
</feature>
<reference evidence="9" key="1">
    <citation type="journal article" date="2019" name="Int. J. Syst. Evol. Microbiol.">
        <title>The Global Catalogue of Microorganisms (GCM) 10K type strain sequencing project: providing services to taxonomists for standard genome sequencing and annotation.</title>
        <authorList>
            <consortium name="The Broad Institute Genomics Platform"/>
            <consortium name="The Broad Institute Genome Sequencing Center for Infectious Disease"/>
            <person name="Wu L."/>
            <person name="Ma J."/>
        </authorList>
    </citation>
    <scope>NUCLEOTIDE SEQUENCE [LARGE SCALE GENOMIC DNA]</scope>
    <source>
        <strain evidence="9">JCM 12928</strain>
    </source>
</reference>
<feature type="domain" description="PPIase FKBP-type" evidence="7">
    <location>
        <begin position="81"/>
        <end position="168"/>
    </location>
</feature>
<dbReference type="InterPro" id="IPR046357">
    <property type="entry name" value="PPIase_dom_sf"/>
</dbReference>
<keyword evidence="9" id="KW-1185">Reference proteome</keyword>
<sequence>MKRTLIALAALSVLAVAACASAPESPAPVQLGTGTAEGWAAGNAEYLRINGARRGWTTTESGLQYRRVGRAHPEGRQPASTDTVKVHYRGTFVDGREFDSSYARNEPAEFPLNRVIRGWTEGVALMREGEKFEFVIPAALGYGERWVGGDELPPNSTLLFTVELLEVKPAG</sequence>
<evidence type="ECO:0000313" key="9">
    <source>
        <dbReference type="Proteomes" id="UP001501352"/>
    </source>
</evidence>
<feature type="chain" id="PRO_5046023646" description="Peptidyl-prolyl cis-trans isomerase" evidence="6">
    <location>
        <begin position="23"/>
        <end position="171"/>
    </location>
</feature>
<dbReference type="Gene3D" id="3.10.50.40">
    <property type="match status" value="1"/>
</dbReference>
<dbReference type="InterPro" id="IPR044609">
    <property type="entry name" value="FKBP2/11"/>
</dbReference>
<dbReference type="PROSITE" id="PS51257">
    <property type="entry name" value="PROKAR_LIPOPROTEIN"/>
    <property type="match status" value="1"/>
</dbReference>
<protein>
    <recommendedName>
        <fullName evidence="5">Peptidyl-prolyl cis-trans isomerase</fullName>
        <ecNumber evidence="5">5.2.1.8</ecNumber>
    </recommendedName>
</protein>
<evidence type="ECO:0000256" key="2">
    <source>
        <dbReference type="ARBA" id="ARBA00023110"/>
    </source>
</evidence>
<comment type="similarity">
    <text evidence="5">Belongs to the FKBP-type PPIase family.</text>
</comment>
<comment type="catalytic activity">
    <reaction evidence="1 4 5">
        <text>[protein]-peptidylproline (omega=180) = [protein]-peptidylproline (omega=0)</text>
        <dbReference type="Rhea" id="RHEA:16237"/>
        <dbReference type="Rhea" id="RHEA-COMP:10747"/>
        <dbReference type="Rhea" id="RHEA-COMP:10748"/>
        <dbReference type="ChEBI" id="CHEBI:83833"/>
        <dbReference type="ChEBI" id="CHEBI:83834"/>
        <dbReference type="EC" id="5.2.1.8"/>
    </reaction>
</comment>
<dbReference type="PROSITE" id="PS50059">
    <property type="entry name" value="FKBP_PPIASE"/>
    <property type="match status" value="1"/>
</dbReference>
<accession>A0ABP3RZ37</accession>
<comment type="caution">
    <text evidence="8">The sequence shown here is derived from an EMBL/GenBank/DDBJ whole genome shotgun (WGS) entry which is preliminary data.</text>
</comment>
<dbReference type="Proteomes" id="UP001501352">
    <property type="component" value="Unassembled WGS sequence"/>
</dbReference>
<evidence type="ECO:0000313" key="8">
    <source>
        <dbReference type="EMBL" id="GAA0620400.1"/>
    </source>
</evidence>
<dbReference type="SUPFAM" id="SSF54534">
    <property type="entry name" value="FKBP-like"/>
    <property type="match status" value="1"/>
</dbReference>
<dbReference type="InterPro" id="IPR001179">
    <property type="entry name" value="PPIase_FKBP_dom"/>
</dbReference>
<dbReference type="RefSeq" id="WP_343792320.1">
    <property type="nucleotide sequence ID" value="NZ_BAAAGA010000003.1"/>
</dbReference>
<keyword evidence="3 4" id="KW-0413">Isomerase</keyword>
<organism evidence="8 9">
    <name type="scientific">Brevundimonas kwangchunensis</name>
    <dbReference type="NCBI Taxonomy" id="322163"/>
    <lineage>
        <taxon>Bacteria</taxon>
        <taxon>Pseudomonadati</taxon>
        <taxon>Pseudomonadota</taxon>
        <taxon>Alphaproteobacteria</taxon>
        <taxon>Caulobacterales</taxon>
        <taxon>Caulobacteraceae</taxon>
        <taxon>Brevundimonas</taxon>
    </lineage>
</organism>
<gene>
    <name evidence="8" type="ORF">GCM10009422_15020</name>
</gene>
<proteinExistence type="inferred from homology"/>
<dbReference type="PANTHER" id="PTHR45779">
    <property type="entry name" value="PEPTIDYLPROLYL ISOMERASE"/>
    <property type="match status" value="1"/>
</dbReference>
<keyword evidence="6" id="KW-0732">Signal</keyword>
<evidence type="ECO:0000256" key="5">
    <source>
        <dbReference type="RuleBase" id="RU003915"/>
    </source>
</evidence>
<evidence type="ECO:0000256" key="4">
    <source>
        <dbReference type="PROSITE-ProRule" id="PRU00277"/>
    </source>
</evidence>
<evidence type="ECO:0000256" key="6">
    <source>
        <dbReference type="SAM" id="SignalP"/>
    </source>
</evidence>
<name>A0ABP3RZ37_9CAUL</name>
<keyword evidence="2 4" id="KW-0697">Rotamase</keyword>
<dbReference type="Pfam" id="PF00254">
    <property type="entry name" value="FKBP_C"/>
    <property type="match status" value="1"/>
</dbReference>
<evidence type="ECO:0000256" key="3">
    <source>
        <dbReference type="ARBA" id="ARBA00023235"/>
    </source>
</evidence>
<dbReference type="PANTHER" id="PTHR45779:SF7">
    <property type="entry name" value="PEPTIDYLPROLYL ISOMERASE"/>
    <property type="match status" value="1"/>
</dbReference>
<dbReference type="EMBL" id="BAAAGA010000003">
    <property type="protein sequence ID" value="GAA0620400.1"/>
    <property type="molecule type" value="Genomic_DNA"/>
</dbReference>
<evidence type="ECO:0000256" key="1">
    <source>
        <dbReference type="ARBA" id="ARBA00000971"/>
    </source>
</evidence>